<keyword evidence="10 12" id="KW-0238">DNA-binding</keyword>
<dbReference type="GO" id="GO:1990077">
    <property type="term" value="C:primosome complex"/>
    <property type="evidence" value="ECO:0007669"/>
    <property type="project" value="UniProtKB-KW"/>
</dbReference>
<feature type="region of interest" description="Disordered" evidence="13">
    <location>
        <begin position="454"/>
        <end position="572"/>
    </location>
</feature>
<keyword evidence="8 12" id="KW-0862">Zinc</keyword>
<dbReference type="InterPro" id="IPR036977">
    <property type="entry name" value="DNA_primase_Znf_CHC2"/>
</dbReference>
<evidence type="ECO:0000313" key="15">
    <source>
        <dbReference type="EMBL" id="NYE82796.1"/>
    </source>
</evidence>
<dbReference type="Pfam" id="PF01807">
    <property type="entry name" value="Zn_ribbon_DnaG"/>
    <property type="match status" value="1"/>
</dbReference>
<dbReference type="GO" id="GO:0003899">
    <property type="term" value="F:DNA-directed RNA polymerase activity"/>
    <property type="evidence" value="ECO:0007669"/>
    <property type="project" value="UniProtKB-UniRule"/>
</dbReference>
<keyword evidence="2 12" id="KW-0639">Primosome</keyword>
<dbReference type="Pfam" id="PF10410">
    <property type="entry name" value="DnaB_bind"/>
    <property type="match status" value="1"/>
</dbReference>
<dbReference type="Gene3D" id="3.90.980.10">
    <property type="entry name" value="DNA primase, catalytic core, N-terminal domain"/>
    <property type="match status" value="1"/>
</dbReference>
<evidence type="ECO:0000256" key="11">
    <source>
        <dbReference type="ARBA" id="ARBA00023163"/>
    </source>
</evidence>
<feature type="domain" description="Toprim" evidence="14">
    <location>
        <begin position="256"/>
        <end position="338"/>
    </location>
</feature>
<dbReference type="Gene3D" id="1.20.50.20">
    <property type="entry name" value="DnaG, RNA polymerase domain, helical bundle"/>
    <property type="match status" value="1"/>
</dbReference>
<dbReference type="SUPFAM" id="SSF57783">
    <property type="entry name" value="Zinc beta-ribbon"/>
    <property type="match status" value="1"/>
</dbReference>
<dbReference type="RefSeq" id="WP_179585956.1">
    <property type="nucleotide sequence ID" value="NZ_JACBYR010000001.1"/>
</dbReference>
<comment type="cofactor">
    <cofactor evidence="12">
        <name>Zn(2+)</name>
        <dbReference type="ChEBI" id="CHEBI:29105"/>
    </cofactor>
    <text evidence="12">Binds 1 zinc ion per monomer.</text>
</comment>
<dbReference type="GO" id="GO:0008270">
    <property type="term" value="F:zinc ion binding"/>
    <property type="evidence" value="ECO:0007669"/>
    <property type="project" value="UniProtKB-UniRule"/>
</dbReference>
<feature type="compositionally biased region" description="Gly residues" evidence="13">
    <location>
        <begin position="460"/>
        <end position="472"/>
    </location>
</feature>
<organism evidence="15 16">
    <name type="scientific">Pigmentiphaga litoralis</name>
    <dbReference type="NCBI Taxonomy" id="516702"/>
    <lineage>
        <taxon>Bacteria</taxon>
        <taxon>Pseudomonadati</taxon>
        <taxon>Pseudomonadota</taxon>
        <taxon>Betaproteobacteria</taxon>
        <taxon>Burkholderiales</taxon>
        <taxon>Alcaligenaceae</taxon>
        <taxon>Pigmentiphaga</taxon>
    </lineage>
</organism>
<comment type="subunit">
    <text evidence="12">Monomer. Interacts with DnaB.</text>
</comment>
<feature type="zinc finger region" description="CHC2-type" evidence="12">
    <location>
        <begin position="37"/>
        <end position="61"/>
    </location>
</feature>
<dbReference type="EMBL" id="JACBYR010000001">
    <property type="protein sequence ID" value="NYE82796.1"/>
    <property type="molecule type" value="Genomic_DNA"/>
</dbReference>
<dbReference type="NCBIfam" id="TIGR01391">
    <property type="entry name" value="dnaG"/>
    <property type="match status" value="1"/>
</dbReference>
<gene>
    <name evidence="12" type="primary">dnaG</name>
    <name evidence="15" type="ORF">FHW18_002067</name>
</gene>
<comment type="similarity">
    <text evidence="12">Belongs to the DnaG primase family.</text>
</comment>
<dbReference type="PANTHER" id="PTHR30313:SF2">
    <property type="entry name" value="DNA PRIMASE"/>
    <property type="match status" value="1"/>
</dbReference>
<comment type="domain">
    <text evidence="12">Contains an N-terminal zinc-binding domain, a central core domain that contains the primase activity, and a C-terminal DnaB-binding domain.</text>
</comment>
<evidence type="ECO:0000256" key="3">
    <source>
        <dbReference type="ARBA" id="ARBA00022679"/>
    </source>
</evidence>
<dbReference type="GO" id="GO:0003677">
    <property type="term" value="F:DNA binding"/>
    <property type="evidence" value="ECO:0007669"/>
    <property type="project" value="UniProtKB-KW"/>
</dbReference>
<dbReference type="InterPro" id="IPR002694">
    <property type="entry name" value="Znf_CHC2"/>
</dbReference>
<evidence type="ECO:0000256" key="12">
    <source>
        <dbReference type="HAMAP-Rule" id="MF_00974"/>
    </source>
</evidence>
<dbReference type="SMART" id="SM00766">
    <property type="entry name" value="DnaG_DnaB_bind"/>
    <property type="match status" value="1"/>
</dbReference>
<dbReference type="InterPro" id="IPR019475">
    <property type="entry name" value="DNA_primase_DnaB-bd"/>
</dbReference>
<dbReference type="InterPro" id="IPR034151">
    <property type="entry name" value="TOPRIM_DnaG_bac"/>
</dbReference>
<dbReference type="Proteomes" id="UP000542125">
    <property type="component" value="Unassembled WGS sequence"/>
</dbReference>
<dbReference type="FunFam" id="3.40.1360.10:FF:000002">
    <property type="entry name" value="DNA primase"/>
    <property type="match status" value="1"/>
</dbReference>
<comment type="caution">
    <text evidence="15">The sequence shown here is derived from an EMBL/GenBank/DDBJ whole genome shotgun (WGS) entry which is preliminary data.</text>
</comment>
<evidence type="ECO:0000256" key="9">
    <source>
        <dbReference type="ARBA" id="ARBA00022842"/>
    </source>
</evidence>
<keyword evidence="5 12" id="KW-0235">DNA replication</keyword>
<dbReference type="PANTHER" id="PTHR30313">
    <property type="entry name" value="DNA PRIMASE"/>
    <property type="match status" value="1"/>
</dbReference>
<dbReference type="Pfam" id="PF08278">
    <property type="entry name" value="DnaG_DnaB_bind"/>
    <property type="match status" value="1"/>
</dbReference>
<dbReference type="FunFam" id="3.90.580.10:FF:000001">
    <property type="entry name" value="DNA primase"/>
    <property type="match status" value="1"/>
</dbReference>
<evidence type="ECO:0000256" key="10">
    <source>
        <dbReference type="ARBA" id="ARBA00023125"/>
    </source>
</evidence>
<dbReference type="InterPro" id="IPR050219">
    <property type="entry name" value="DnaG_primase"/>
</dbReference>
<dbReference type="GO" id="GO:0006269">
    <property type="term" value="P:DNA replication, synthesis of primer"/>
    <property type="evidence" value="ECO:0007669"/>
    <property type="project" value="UniProtKB-UniRule"/>
</dbReference>
<dbReference type="Gene3D" id="1.10.860.10">
    <property type="entry name" value="DNAb Helicase, Chain A"/>
    <property type="match status" value="1"/>
</dbReference>
<evidence type="ECO:0000256" key="4">
    <source>
        <dbReference type="ARBA" id="ARBA00022695"/>
    </source>
</evidence>
<evidence type="ECO:0000256" key="7">
    <source>
        <dbReference type="ARBA" id="ARBA00022771"/>
    </source>
</evidence>
<dbReference type="InterPro" id="IPR013264">
    <property type="entry name" value="DNAG_N"/>
</dbReference>
<accession>A0A7Y9ITK7</accession>
<keyword evidence="6 12" id="KW-0479">Metal-binding</keyword>
<dbReference type="SUPFAM" id="SSF117023">
    <property type="entry name" value="DNA primase DnaG, C-terminal domain"/>
    <property type="match status" value="1"/>
</dbReference>
<keyword evidence="4 12" id="KW-0548">Nucleotidyltransferase</keyword>
<dbReference type="SMART" id="SM00493">
    <property type="entry name" value="TOPRIM"/>
    <property type="match status" value="1"/>
</dbReference>
<dbReference type="SUPFAM" id="SSF56731">
    <property type="entry name" value="DNA primase core"/>
    <property type="match status" value="1"/>
</dbReference>
<evidence type="ECO:0000259" key="14">
    <source>
        <dbReference type="PROSITE" id="PS50880"/>
    </source>
</evidence>
<keyword evidence="11 12" id="KW-0804">Transcription</keyword>
<dbReference type="Pfam" id="PF13155">
    <property type="entry name" value="Toprim_2"/>
    <property type="match status" value="1"/>
</dbReference>
<comment type="function">
    <text evidence="12">RNA polymerase that catalyzes the synthesis of short RNA molecules used as primers for DNA polymerase during DNA replication.</text>
</comment>
<dbReference type="GO" id="GO:0005737">
    <property type="term" value="C:cytoplasm"/>
    <property type="evidence" value="ECO:0007669"/>
    <property type="project" value="TreeGrafter"/>
</dbReference>
<keyword evidence="1 12" id="KW-0240">DNA-directed RNA polymerase</keyword>
<sequence>MIPDSFIQDLLARVDIVDVVGQYVPLRKGGANLLGLCPFHNEKSPSFTVSPTKQFYHCFGCGAHGTAIRFLMEHTGASFPDAVRSLAGNAGMKVPEEERSPRQRAARAQREAVVSRHSEVLETANTHYRQQLRTARPAIEYLKSRGLSGEIAARFGLGWAGNDRQGLKAVLPNYDDPLLVESGLVILNEEGRRYDRFRERVTFPIRNARGHLIGFGGRIIGKGEPKYLNSPETPIFSKGSELYGMWEGRTAIRSNGMVIVVEGYMDVVALAQLGIECAVATLGTATTPVHVQKLLRASDLVIFSFDGDKAGRKAAWRALEACLPLLRDDASIRFLFLPEGHDPDSYVREFGPDGFRTALKEAMSLSQFMLSELVGRHPMEEAEGRARCIHDARPLLQAMPAGALRMQVQRELAQLTRLTPEELTQLIHLEDVPSGPLVHAASGQRGTVMPVVRSESNSGQAGGAHAPGGQGDGPQDDGHFPDYEPDMDGQYEPYYDDAAGGYDPSGGQGGQGQQGGYGQGGYGQGGGKYGGQGGGNGGGNGNWKGGSGKSWGKFDKNFRGQREVPGAPPPARRVVTPIAQRLLQLLLTHPASVNELDDASETMLASTAGFETVRELVALVRTTGASHTGALIQAAEGTSLAQPLVMAATATIYEDELPDPAGELFDALRTIEFDAAAREQQALIAGGLTGDDAKARYLALKERMAELKKPRVIE</sequence>
<feature type="compositionally biased region" description="Gly residues" evidence="13">
    <location>
        <begin position="503"/>
        <end position="549"/>
    </location>
</feature>
<dbReference type="InterPro" id="IPR006171">
    <property type="entry name" value="TOPRIM_dom"/>
</dbReference>
<evidence type="ECO:0000256" key="1">
    <source>
        <dbReference type="ARBA" id="ARBA00022478"/>
    </source>
</evidence>
<dbReference type="GO" id="GO:0000428">
    <property type="term" value="C:DNA-directed RNA polymerase complex"/>
    <property type="evidence" value="ECO:0007669"/>
    <property type="project" value="UniProtKB-KW"/>
</dbReference>
<dbReference type="InterPro" id="IPR030846">
    <property type="entry name" value="DnaG_bac"/>
</dbReference>
<dbReference type="CDD" id="cd03364">
    <property type="entry name" value="TOPRIM_DnaG_primases"/>
    <property type="match status" value="1"/>
</dbReference>
<reference evidence="15 16" key="1">
    <citation type="submission" date="2020-07" db="EMBL/GenBank/DDBJ databases">
        <title>Genomic Encyclopedia of Type Strains, Phase IV (KMG-V): Genome sequencing to study the core and pangenomes of soil and plant-associated prokaryotes.</title>
        <authorList>
            <person name="Whitman W."/>
        </authorList>
    </citation>
    <scope>NUCLEOTIDE SEQUENCE [LARGE SCALE GENOMIC DNA]</scope>
    <source>
        <strain evidence="15 16">SAS40</strain>
    </source>
</reference>
<dbReference type="InterPro" id="IPR016136">
    <property type="entry name" value="DNA_helicase_N/primase_C"/>
</dbReference>
<dbReference type="Gene3D" id="3.90.580.10">
    <property type="entry name" value="Zinc finger, CHC2-type domain"/>
    <property type="match status" value="1"/>
</dbReference>
<evidence type="ECO:0000256" key="2">
    <source>
        <dbReference type="ARBA" id="ARBA00022515"/>
    </source>
</evidence>
<dbReference type="EC" id="2.7.7.101" evidence="12"/>
<dbReference type="InterPro" id="IPR006295">
    <property type="entry name" value="DNA_primase_DnaG"/>
</dbReference>
<keyword evidence="16" id="KW-1185">Reference proteome</keyword>
<dbReference type="Pfam" id="PF08275">
    <property type="entry name" value="DNAG_N"/>
    <property type="match status" value="1"/>
</dbReference>
<dbReference type="InterPro" id="IPR013173">
    <property type="entry name" value="DNA_primase_DnaG_DnaB-bd_dom"/>
</dbReference>
<keyword evidence="9" id="KW-0460">Magnesium</keyword>
<dbReference type="AlphaFoldDB" id="A0A7Y9ITK7"/>
<dbReference type="SMART" id="SM00400">
    <property type="entry name" value="ZnF_CHCC"/>
    <property type="match status" value="1"/>
</dbReference>
<evidence type="ECO:0000256" key="6">
    <source>
        <dbReference type="ARBA" id="ARBA00022723"/>
    </source>
</evidence>
<dbReference type="PROSITE" id="PS50880">
    <property type="entry name" value="TOPRIM"/>
    <property type="match status" value="1"/>
</dbReference>
<keyword evidence="3 12" id="KW-0808">Transferase</keyword>
<evidence type="ECO:0000313" key="16">
    <source>
        <dbReference type="Proteomes" id="UP000542125"/>
    </source>
</evidence>
<evidence type="ECO:0000256" key="5">
    <source>
        <dbReference type="ARBA" id="ARBA00022705"/>
    </source>
</evidence>
<evidence type="ECO:0000256" key="8">
    <source>
        <dbReference type="ARBA" id="ARBA00022833"/>
    </source>
</evidence>
<dbReference type="HAMAP" id="MF_00974">
    <property type="entry name" value="DNA_primase_DnaG"/>
    <property type="match status" value="1"/>
</dbReference>
<name>A0A7Y9ITK7_9BURK</name>
<evidence type="ECO:0000256" key="13">
    <source>
        <dbReference type="SAM" id="MobiDB-lite"/>
    </source>
</evidence>
<feature type="compositionally biased region" description="Basic and acidic residues" evidence="13">
    <location>
        <begin position="552"/>
        <end position="562"/>
    </location>
</feature>
<dbReference type="Gene3D" id="3.40.1360.10">
    <property type="match status" value="1"/>
</dbReference>
<comment type="catalytic activity">
    <reaction evidence="12">
        <text>ssDNA + n NTP = ssDNA/pppN(pN)n-1 hybrid + (n-1) diphosphate.</text>
        <dbReference type="EC" id="2.7.7.101"/>
    </reaction>
</comment>
<dbReference type="InterPro" id="IPR037068">
    <property type="entry name" value="DNA_primase_core_N_sf"/>
</dbReference>
<keyword evidence="7 12" id="KW-0863">Zinc-finger</keyword>
<proteinExistence type="inferred from homology"/>
<protein>
    <recommendedName>
        <fullName evidence="12">DNA primase</fullName>
        <ecNumber evidence="12">2.7.7.101</ecNumber>
    </recommendedName>
</protein>